<organism evidence="2 3">
    <name type="scientific">Paenibacillus gyeongsangnamensis</name>
    <dbReference type="NCBI Taxonomy" id="3388067"/>
    <lineage>
        <taxon>Bacteria</taxon>
        <taxon>Bacillati</taxon>
        <taxon>Bacillota</taxon>
        <taxon>Bacilli</taxon>
        <taxon>Bacillales</taxon>
        <taxon>Paenibacillaceae</taxon>
        <taxon>Paenibacillus</taxon>
    </lineage>
</organism>
<protein>
    <recommendedName>
        <fullName evidence="4">Copper amine oxidase N-terminal domain-containing protein</fullName>
    </recommendedName>
</protein>
<keyword evidence="1" id="KW-0732">Signal</keyword>
<dbReference type="RefSeq" id="WP_269884778.1">
    <property type="nucleotide sequence ID" value="NZ_JAQAGZ010000022.1"/>
</dbReference>
<gene>
    <name evidence="2" type="ORF">O9H85_28405</name>
</gene>
<sequence length="444" mass="49844">MRKGFLLAALRSVSCLFALVLLSVASLAGAAPLPSYVTIVEDLPLYETPSLHASTEGVVGPQTMQVLETKEAGGRKWLSVNTWLGPKWIQPSFDYQGSVMRKESFDLQLYEDAVLYDYPSEPSKTRYHISPQKVHADAVAYVYNPGEPMNWQYRAVRIDTWLGKKWIIPDRYLPYVQTTDETVTLNTYTLLFGGVTAALDSGPGGMFNHTLTYLPTLGMIAPQPVQAFEKVTIRYFNTTWYHVHTASGDAAWVNPQLHMPAEIVPENNTYELTRTTSIHTYPFDSASAIGAAAPQQIESFERAGDWIHAHTWMGDGWLRIKDERKLDMTDSGHRVQVGVTPNPFPSYESGGPMHVALEGTLAAIDTPYSRSDIELRLEIYNDKGEAQEISKTLYNVRAGESRYFFIMVSANFNFRGAQVRLKSVSFKPAEDRSQDVYALISRFD</sequence>
<evidence type="ECO:0000313" key="3">
    <source>
        <dbReference type="Proteomes" id="UP001527882"/>
    </source>
</evidence>
<comment type="caution">
    <text evidence="2">The sequence shown here is derived from an EMBL/GenBank/DDBJ whole genome shotgun (WGS) entry which is preliminary data.</text>
</comment>
<feature type="chain" id="PRO_5046429510" description="Copper amine oxidase N-terminal domain-containing protein" evidence="1">
    <location>
        <begin position="31"/>
        <end position="444"/>
    </location>
</feature>
<accession>A0ABT4QHH7</accession>
<feature type="signal peptide" evidence="1">
    <location>
        <begin position="1"/>
        <end position="30"/>
    </location>
</feature>
<reference evidence="2 3" key="1">
    <citation type="submission" date="2022-12" db="EMBL/GenBank/DDBJ databases">
        <title>Draft genome sequence of Paenibacillus sp. dW9.</title>
        <authorList>
            <person name="Choi E.-W."/>
            <person name="Kim D.-U."/>
        </authorList>
    </citation>
    <scope>NUCLEOTIDE SEQUENCE [LARGE SCALE GENOMIC DNA]</scope>
    <source>
        <strain evidence="3">dW9</strain>
    </source>
</reference>
<dbReference type="Proteomes" id="UP001527882">
    <property type="component" value="Unassembled WGS sequence"/>
</dbReference>
<evidence type="ECO:0008006" key="4">
    <source>
        <dbReference type="Google" id="ProtNLM"/>
    </source>
</evidence>
<proteinExistence type="predicted"/>
<keyword evidence="3" id="KW-1185">Reference proteome</keyword>
<name>A0ABT4QHH7_9BACL</name>
<evidence type="ECO:0000313" key="2">
    <source>
        <dbReference type="EMBL" id="MCZ8516247.1"/>
    </source>
</evidence>
<dbReference type="EMBL" id="JAQAGZ010000022">
    <property type="protein sequence ID" value="MCZ8516247.1"/>
    <property type="molecule type" value="Genomic_DNA"/>
</dbReference>
<evidence type="ECO:0000256" key="1">
    <source>
        <dbReference type="SAM" id="SignalP"/>
    </source>
</evidence>